<organism evidence="1 2">
    <name type="scientific">Leptospira meyeri</name>
    <dbReference type="NCBI Taxonomy" id="29508"/>
    <lineage>
        <taxon>Bacteria</taxon>
        <taxon>Pseudomonadati</taxon>
        <taxon>Spirochaetota</taxon>
        <taxon>Spirochaetia</taxon>
        <taxon>Leptospirales</taxon>
        <taxon>Leptospiraceae</taxon>
        <taxon>Leptospira</taxon>
    </lineage>
</organism>
<dbReference type="AlphaFoldDB" id="A0A4R8MTI5"/>
<reference evidence="1 2" key="1">
    <citation type="submission" date="2019-03" db="EMBL/GenBank/DDBJ databases">
        <title>Genomic Encyclopedia of Archaeal and Bacterial Type Strains, Phase II (KMG-II): from individual species to whole genera.</title>
        <authorList>
            <person name="Goeker M."/>
        </authorList>
    </citation>
    <scope>NUCLEOTIDE SEQUENCE [LARGE SCALE GENOMIC DNA]</scope>
    <source>
        <strain evidence="1 2">DSM 21537</strain>
    </source>
</reference>
<dbReference type="Proteomes" id="UP000294684">
    <property type="component" value="Unassembled WGS sequence"/>
</dbReference>
<sequence length="164" mass="19065">MFQSLVCRIEYPSLSKNRIFAVNNFRYIRYALTNPTISKSHCRLPVLRITSIQNISEDYCIAIKTRKSVDICISFSSHNQAAIGFSYSSLPSSFPSSSQSKWLFALHISTRIIWIVGITDMASLNFKELLVSFRSLRFECTNEWIFLFEKLRKGKFQKFPEMHS</sequence>
<dbReference type="EMBL" id="SORO01000001">
    <property type="protein sequence ID" value="TDY72799.1"/>
    <property type="molecule type" value="Genomic_DNA"/>
</dbReference>
<evidence type="ECO:0000313" key="2">
    <source>
        <dbReference type="Proteomes" id="UP000294684"/>
    </source>
</evidence>
<name>A0A4R8MTI5_LEPME</name>
<evidence type="ECO:0000313" key="1">
    <source>
        <dbReference type="EMBL" id="TDY72799.1"/>
    </source>
</evidence>
<gene>
    <name evidence="1" type="ORF">CLV96_1810</name>
</gene>
<accession>A0A4R8MTI5</accession>
<comment type="caution">
    <text evidence="1">The sequence shown here is derived from an EMBL/GenBank/DDBJ whole genome shotgun (WGS) entry which is preliminary data.</text>
</comment>
<protein>
    <submittedName>
        <fullName evidence="1">Uncharacterized protein</fullName>
    </submittedName>
</protein>
<keyword evidence="2" id="KW-1185">Reference proteome</keyword>
<proteinExistence type="predicted"/>